<comment type="caution">
    <text evidence="7">The sequence shown here is derived from an EMBL/GenBank/DDBJ whole genome shotgun (WGS) entry which is preliminary data.</text>
</comment>
<proteinExistence type="predicted"/>
<evidence type="ECO:0000256" key="3">
    <source>
        <dbReference type="ARBA" id="ARBA00022729"/>
    </source>
</evidence>
<evidence type="ECO:0000256" key="6">
    <source>
        <dbReference type="SAM" id="Phobius"/>
    </source>
</evidence>
<gene>
    <name evidence="7" type="ORF">C3L33_15237</name>
</gene>
<feature type="non-terminal residue" evidence="7">
    <location>
        <position position="1"/>
    </location>
</feature>
<dbReference type="Proteomes" id="UP000428333">
    <property type="component" value="Linkage Group LG09"/>
</dbReference>
<evidence type="ECO:0000256" key="5">
    <source>
        <dbReference type="ARBA" id="ARBA00023136"/>
    </source>
</evidence>
<accession>A0A6A4KYF2</accession>
<keyword evidence="8" id="KW-1185">Reference proteome</keyword>
<dbReference type="GO" id="GO:0016020">
    <property type="term" value="C:membrane"/>
    <property type="evidence" value="ECO:0007669"/>
    <property type="project" value="UniProtKB-SubCell"/>
</dbReference>
<comment type="subcellular location">
    <subcellularLocation>
        <location evidence="1">Membrane</location>
        <topology evidence="1">Single-pass membrane protein</topology>
    </subcellularLocation>
</comment>
<name>A0A6A4KYF2_9ERIC</name>
<keyword evidence="2 6" id="KW-0812">Transmembrane</keyword>
<dbReference type="AlphaFoldDB" id="A0A6A4KYF2"/>
<evidence type="ECO:0000313" key="7">
    <source>
        <dbReference type="EMBL" id="KAE9452856.1"/>
    </source>
</evidence>
<keyword evidence="3" id="KW-0732">Signal</keyword>
<reference evidence="7 8" key="1">
    <citation type="journal article" date="2019" name="Genome Biol. Evol.">
        <title>The Rhododendron genome and chromosomal organization provide insight into shared whole-genome duplications across the heath family (Ericaceae).</title>
        <authorList>
            <person name="Soza V.L."/>
            <person name="Lindsley D."/>
            <person name="Waalkes A."/>
            <person name="Ramage E."/>
            <person name="Patwardhan R.P."/>
            <person name="Burton J.N."/>
            <person name="Adey A."/>
            <person name="Kumar A."/>
            <person name="Qiu R."/>
            <person name="Shendure J."/>
            <person name="Hall B."/>
        </authorList>
    </citation>
    <scope>NUCLEOTIDE SEQUENCE [LARGE SCALE GENOMIC DNA]</scope>
    <source>
        <strain evidence="7">RSF 1966-606</strain>
    </source>
</reference>
<sequence>MVLNETGLYLVGANSSVVVFQLNLGVSKFRIAKLEYIGRFSIKNYDSSKWVEEFSGPVDDCRIPYICGKIGVCSATPVPARSHLQRSCPPGFHVNNQTNDGCSPVYDSYSLPSACNASGNDDLKVPTSYMKLGDGMDYSLNDFSEPRVRGVNLSGCEHLCSLNCSCLGLFHDNSSGSCYLLENLLGSIIANSSTDRMGYVKALHVSTSAGPYGKNDIRRNQLFPIAGLVLLPSSVFLLITLVVAGIVCYRKWKSRNSSIELEIDGIPGLPVRFGYKELVAATENFRTKFCLMIIYKRKYQILGFQSCLAVSNLAVLGACGPETCGTGEEEVEKLVRVALCCMHQDPMLRPSMANVVGMLEGGYPVGVPWVESLIFLPVLARGRSSNAPITEGNFRKSEKGSSVSYSFDEGNLCSFEKEGLNHAIEALEVGFEAKCKGPKLDSDSVSHSALSANFSGFLKKLFDR</sequence>
<evidence type="ECO:0000256" key="2">
    <source>
        <dbReference type="ARBA" id="ARBA00022692"/>
    </source>
</evidence>
<evidence type="ECO:0000313" key="8">
    <source>
        <dbReference type="Proteomes" id="UP000428333"/>
    </source>
</evidence>
<protein>
    <recommendedName>
        <fullName evidence="9">Apple domain-containing protein</fullName>
    </recommendedName>
</protein>
<evidence type="ECO:0000256" key="1">
    <source>
        <dbReference type="ARBA" id="ARBA00004167"/>
    </source>
</evidence>
<evidence type="ECO:0008006" key="9">
    <source>
        <dbReference type="Google" id="ProtNLM"/>
    </source>
</evidence>
<keyword evidence="5 6" id="KW-0472">Membrane</keyword>
<evidence type="ECO:0000256" key="4">
    <source>
        <dbReference type="ARBA" id="ARBA00022989"/>
    </source>
</evidence>
<dbReference type="EMBL" id="QEFC01002338">
    <property type="protein sequence ID" value="KAE9452856.1"/>
    <property type="molecule type" value="Genomic_DNA"/>
</dbReference>
<feature type="transmembrane region" description="Helical" evidence="6">
    <location>
        <begin position="222"/>
        <end position="249"/>
    </location>
</feature>
<dbReference type="PANTHER" id="PTHR47974:SF27">
    <property type="entry name" value="RECEPTOR-LIKE SERINE_THREONINE-PROTEIN KINASE"/>
    <property type="match status" value="1"/>
</dbReference>
<dbReference type="PANTHER" id="PTHR47974">
    <property type="entry name" value="OS07G0415500 PROTEIN"/>
    <property type="match status" value="1"/>
</dbReference>
<keyword evidence="4 6" id="KW-1133">Transmembrane helix</keyword>
<dbReference type="OrthoDB" id="1530339at2759"/>
<organism evidence="7 8">
    <name type="scientific">Rhododendron williamsianum</name>
    <dbReference type="NCBI Taxonomy" id="262921"/>
    <lineage>
        <taxon>Eukaryota</taxon>
        <taxon>Viridiplantae</taxon>
        <taxon>Streptophyta</taxon>
        <taxon>Embryophyta</taxon>
        <taxon>Tracheophyta</taxon>
        <taxon>Spermatophyta</taxon>
        <taxon>Magnoliopsida</taxon>
        <taxon>eudicotyledons</taxon>
        <taxon>Gunneridae</taxon>
        <taxon>Pentapetalae</taxon>
        <taxon>asterids</taxon>
        <taxon>Ericales</taxon>
        <taxon>Ericaceae</taxon>
        <taxon>Ericoideae</taxon>
        <taxon>Rhodoreae</taxon>
        <taxon>Rhododendron</taxon>
    </lineage>
</organism>